<comment type="subunit">
    <text evidence="3">UreD, UreF and UreG form a complex that acts as a GTP-hydrolysis-dependent molecular chaperone, activating the urease apoprotein by helping to assemble the nickel containing metallocenter of UreC. The UreE protein probably delivers the nickel.</text>
</comment>
<gene>
    <name evidence="3 4" type="primary">ureD</name>
    <name evidence="4" type="ORF">GCM10011335_44380</name>
</gene>
<comment type="function">
    <text evidence="3">Required for maturation of urease via the functional incorporation of the urease nickel metallocenter.</text>
</comment>
<dbReference type="HAMAP" id="MF_01384">
    <property type="entry name" value="UreD"/>
    <property type="match status" value="1"/>
</dbReference>
<dbReference type="Pfam" id="PF01774">
    <property type="entry name" value="UreD"/>
    <property type="match status" value="1"/>
</dbReference>
<evidence type="ECO:0000256" key="3">
    <source>
        <dbReference type="HAMAP-Rule" id="MF_01384"/>
    </source>
</evidence>
<evidence type="ECO:0000256" key="1">
    <source>
        <dbReference type="ARBA" id="ARBA00007177"/>
    </source>
</evidence>
<reference evidence="4" key="1">
    <citation type="journal article" date="2014" name="Int. J. Syst. Evol. Microbiol.">
        <title>Complete genome sequence of Corynebacterium casei LMG S-19264T (=DSM 44701T), isolated from a smear-ripened cheese.</title>
        <authorList>
            <consortium name="US DOE Joint Genome Institute (JGI-PGF)"/>
            <person name="Walter F."/>
            <person name="Albersmeier A."/>
            <person name="Kalinowski J."/>
            <person name="Ruckert C."/>
        </authorList>
    </citation>
    <scope>NUCLEOTIDE SEQUENCE</scope>
    <source>
        <strain evidence="4">CGMCC 1.15493</strain>
    </source>
</reference>
<keyword evidence="3" id="KW-0963">Cytoplasm</keyword>
<reference evidence="4" key="2">
    <citation type="submission" date="2020-09" db="EMBL/GenBank/DDBJ databases">
        <authorList>
            <person name="Sun Q."/>
            <person name="Zhou Y."/>
        </authorList>
    </citation>
    <scope>NUCLEOTIDE SEQUENCE</scope>
    <source>
        <strain evidence="4">CGMCC 1.15493</strain>
    </source>
</reference>
<dbReference type="GO" id="GO:0016151">
    <property type="term" value="F:nickel cation binding"/>
    <property type="evidence" value="ECO:0007669"/>
    <property type="project" value="UniProtKB-UniRule"/>
</dbReference>
<evidence type="ECO:0000313" key="4">
    <source>
        <dbReference type="EMBL" id="GGD36522.1"/>
    </source>
</evidence>
<keyword evidence="2 3" id="KW-0143">Chaperone</keyword>
<keyword evidence="5" id="KW-1185">Reference proteome</keyword>
<evidence type="ECO:0000313" key="5">
    <source>
        <dbReference type="Proteomes" id="UP000613160"/>
    </source>
</evidence>
<accession>A0A917DGK3</accession>
<dbReference type="PANTHER" id="PTHR33643">
    <property type="entry name" value="UREASE ACCESSORY PROTEIN D"/>
    <property type="match status" value="1"/>
</dbReference>
<name>A0A917DGK3_9HYPH</name>
<dbReference type="Proteomes" id="UP000613160">
    <property type="component" value="Unassembled WGS sequence"/>
</dbReference>
<protein>
    <recommendedName>
        <fullName evidence="3">Urease accessory protein UreD</fullName>
    </recommendedName>
</protein>
<dbReference type="RefSeq" id="WP_188854641.1">
    <property type="nucleotide sequence ID" value="NZ_BMJJ01000013.1"/>
</dbReference>
<comment type="caution">
    <text evidence="4">The sequence shown here is derived from an EMBL/GenBank/DDBJ whole genome shotgun (WGS) entry which is preliminary data.</text>
</comment>
<dbReference type="AlphaFoldDB" id="A0A917DGK3"/>
<comment type="similarity">
    <text evidence="1 3">Belongs to the UreD family.</text>
</comment>
<dbReference type="EMBL" id="BMJJ01000013">
    <property type="protein sequence ID" value="GGD36522.1"/>
    <property type="molecule type" value="Genomic_DNA"/>
</dbReference>
<comment type="subcellular location">
    <subcellularLocation>
        <location evidence="3">Cytoplasm</location>
    </subcellularLocation>
</comment>
<dbReference type="PANTHER" id="PTHR33643:SF1">
    <property type="entry name" value="UREASE ACCESSORY PROTEIN D"/>
    <property type="match status" value="1"/>
</dbReference>
<dbReference type="InterPro" id="IPR002669">
    <property type="entry name" value="UreD"/>
</dbReference>
<keyword evidence="3" id="KW-0996">Nickel insertion</keyword>
<evidence type="ECO:0000256" key="2">
    <source>
        <dbReference type="ARBA" id="ARBA00023186"/>
    </source>
</evidence>
<proteinExistence type="inferred from homology"/>
<dbReference type="GO" id="GO:0005737">
    <property type="term" value="C:cytoplasm"/>
    <property type="evidence" value="ECO:0007669"/>
    <property type="project" value="UniProtKB-SubCell"/>
</dbReference>
<sequence length="254" mass="26584">MAEFRLTAGRSRLARLHQAGCLKLRFPRTQGASAEAVLINSSGGLTGGDRLEVEMSVGAGASLSLTTQACERVYRAASGEARIATSVSVAPDAGFAYLPQETILFDGGALARRLDVDCAASSRVLLVESVVLGRTLMGETVVEGKLTDRWRVRRDGRLVFAEELRLEGPIDALAAEAAGLGGAKAFATVMAQLPEGESLLDTLRDLIGPDGGASAFDGLVVARIVAGSGFLLRKRLIPVLAALSKAPLPLVWSL</sequence>
<organism evidence="4 5">
    <name type="scientific">Aureimonas glaciei</name>
    <dbReference type="NCBI Taxonomy" id="1776957"/>
    <lineage>
        <taxon>Bacteria</taxon>
        <taxon>Pseudomonadati</taxon>
        <taxon>Pseudomonadota</taxon>
        <taxon>Alphaproteobacteria</taxon>
        <taxon>Hyphomicrobiales</taxon>
        <taxon>Aurantimonadaceae</taxon>
        <taxon>Aureimonas</taxon>
    </lineage>
</organism>